<organism evidence="1 2">
    <name type="scientific">Pseudosulfitobacter pseudonitzschiae</name>
    <dbReference type="NCBI Taxonomy" id="1402135"/>
    <lineage>
        <taxon>Bacteria</taxon>
        <taxon>Pseudomonadati</taxon>
        <taxon>Pseudomonadota</taxon>
        <taxon>Alphaproteobacteria</taxon>
        <taxon>Rhodobacterales</taxon>
        <taxon>Roseobacteraceae</taxon>
        <taxon>Pseudosulfitobacter</taxon>
    </lineage>
</organism>
<dbReference type="InterPro" id="IPR018511">
    <property type="entry name" value="Hemolysin-typ_Ca-bd_CS"/>
</dbReference>
<protein>
    <recommendedName>
        <fullName evidence="3">Leukotoxin</fullName>
    </recommendedName>
</protein>
<keyword evidence="2" id="KW-1185">Reference proteome</keyword>
<dbReference type="InterPro" id="IPR001343">
    <property type="entry name" value="Hemolysn_Ca-bd"/>
</dbReference>
<dbReference type="AlphaFoldDB" id="A0A073ITF9"/>
<dbReference type="GO" id="GO:0005509">
    <property type="term" value="F:calcium ion binding"/>
    <property type="evidence" value="ECO:0007669"/>
    <property type="project" value="InterPro"/>
</dbReference>
<dbReference type="PROSITE" id="PS00330">
    <property type="entry name" value="HEMOLYSIN_CALCIUM"/>
    <property type="match status" value="1"/>
</dbReference>
<dbReference type="Gene3D" id="2.150.10.10">
    <property type="entry name" value="Serralysin-like metalloprotease, C-terminal"/>
    <property type="match status" value="1"/>
</dbReference>
<accession>A0A073ITF9</accession>
<reference evidence="1 2" key="1">
    <citation type="submission" date="2014-01" db="EMBL/GenBank/DDBJ databases">
        <title>Sulfitobacter sp. H3 (MCCC 1A00686) Genome Sequencing.</title>
        <authorList>
            <person name="Lai Q."/>
            <person name="Hong Z."/>
        </authorList>
    </citation>
    <scope>NUCLEOTIDE SEQUENCE [LARGE SCALE GENOMIC DNA]</scope>
    <source>
        <strain evidence="1 2">H3</strain>
    </source>
</reference>
<gene>
    <name evidence="1" type="ORF">SUH3_20460</name>
</gene>
<dbReference type="EMBL" id="JAMD01000050">
    <property type="protein sequence ID" value="KEJ93613.1"/>
    <property type="molecule type" value="Genomic_DNA"/>
</dbReference>
<proteinExistence type="predicted"/>
<evidence type="ECO:0008006" key="3">
    <source>
        <dbReference type="Google" id="ProtNLM"/>
    </source>
</evidence>
<feature type="non-terminal residue" evidence="1">
    <location>
        <position position="359"/>
    </location>
</feature>
<sequence>MAVIVPSTTVTTGTLIGNADVADNDLVWIEESVSLVSTDWRAIEVSEQFLRVNVDGTVIGENRAIDLDSASTDLDYGYDITIGETGSVVANNDFAFYVGSNSLADDSLGSISVDNDGSITSYDRGTILMFLANTASLTNSGTITSNSDGATFASAVMFYAIGNAYLDNSGLIERTKIGGGEIYKAAVSFFAGTENVVAINSGTILSYDQAFNSDALVSETFTNTGEIYGRVELSDTVGGTFKNFGFVDGNVNTAGGADLVTNGGTISGTLDLGAGDDTYTASNTGLVTGGVLGGTGNDTLTGGNNADFLDGGADNDRLFGRGGDDDLRGGLGSDFMSGGMGDDQLIGDDGADKMFGGDG</sequence>
<dbReference type="RefSeq" id="WP_037932165.1">
    <property type="nucleotide sequence ID" value="NZ_JAMD01000050.1"/>
</dbReference>
<name>A0A073ITF9_9RHOB</name>
<dbReference type="PRINTS" id="PR00313">
    <property type="entry name" value="CABNDNGRPT"/>
</dbReference>
<evidence type="ECO:0000313" key="2">
    <source>
        <dbReference type="Proteomes" id="UP000027746"/>
    </source>
</evidence>
<dbReference type="SUPFAM" id="SSF51120">
    <property type="entry name" value="beta-Roll"/>
    <property type="match status" value="1"/>
</dbReference>
<evidence type="ECO:0000313" key="1">
    <source>
        <dbReference type="EMBL" id="KEJ93613.1"/>
    </source>
</evidence>
<comment type="caution">
    <text evidence="1">The sequence shown here is derived from an EMBL/GenBank/DDBJ whole genome shotgun (WGS) entry which is preliminary data.</text>
</comment>
<dbReference type="InterPro" id="IPR011049">
    <property type="entry name" value="Serralysin-like_metalloprot_C"/>
</dbReference>
<dbReference type="Proteomes" id="UP000027746">
    <property type="component" value="Unassembled WGS sequence"/>
</dbReference>
<dbReference type="Pfam" id="PF00353">
    <property type="entry name" value="HemolysinCabind"/>
    <property type="match status" value="2"/>
</dbReference>